<dbReference type="AlphaFoldDB" id="A0AAW6CRZ1"/>
<dbReference type="HAMAP" id="MF_00023">
    <property type="entry name" value="SmpB"/>
    <property type="match status" value="1"/>
</dbReference>
<evidence type="ECO:0000256" key="3">
    <source>
        <dbReference type="HAMAP-Rule" id="MF_00023"/>
    </source>
</evidence>
<comment type="caution">
    <text evidence="5">The sequence shown here is derived from an EMBL/GenBank/DDBJ whole genome shotgun (WGS) entry which is preliminary data.</text>
</comment>
<dbReference type="Pfam" id="PF01668">
    <property type="entry name" value="SmpB"/>
    <property type="match status" value="1"/>
</dbReference>
<dbReference type="NCBIfam" id="TIGR00086">
    <property type="entry name" value="smpB"/>
    <property type="match status" value="1"/>
</dbReference>
<dbReference type="NCBIfam" id="NF003843">
    <property type="entry name" value="PRK05422.1"/>
    <property type="match status" value="1"/>
</dbReference>
<dbReference type="SUPFAM" id="SSF74982">
    <property type="entry name" value="Small protein B (SmpB)"/>
    <property type="match status" value="1"/>
</dbReference>
<feature type="region of interest" description="Disordered" evidence="4">
    <location>
        <begin position="129"/>
        <end position="151"/>
    </location>
</feature>
<proteinExistence type="inferred from homology"/>
<gene>
    <name evidence="3 5" type="primary">smpB</name>
    <name evidence="5" type="ORF">PND82_02410</name>
</gene>
<dbReference type="InterPro" id="IPR023620">
    <property type="entry name" value="SmpB"/>
</dbReference>
<sequence>MMNQKLVAENRKARHEYELYDRFEAGLCLKGTEIKSIRKGKVQLKDSYISFYGNEAYIKGMHIAPYEHGNIFNHEETRDRKLLLHKKEILKLEQSARIKGYTVVPTRLYLSKGLAKLEIALAKGKNLHDKREAQKKKDAQKEIQKALKNDY</sequence>
<dbReference type="Proteomes" id="UP001212981">
    <property type="component" value="Unassembled WGS sequence"/>
</dbReference>
<dbReference type="EMBL" id="JAQLXO010000001">
    <property type="protein sequence ID" value="MDB7981671.1"/>
    <property type="molecule type" value="Genomic_DNA"/>
</dbReference>
<comment type="subcellular location">
    <subcellularLocation>
        <location evidence="3">Cytoplasm</location>
    </subcellularLocation>
    <text evidence="3">The tmRNA-SmpB complex associates with stalled 70S ribosomes.</text>
</comment>
<dbReference type="InterPro" id="IPR000037">
    <property type="entry name" value="SsrA-bd_prot"/>
</dbReference>
<dbReference type="InterPro" id="IPR020081">
    <property type="entry name" value="SsrA-bd_prot_CS"/>
</dbReference>
<evidence type="ECO:0000313" key="5">
    <source>
        <dbReference type="EMBL" id="MDB7981671.1"/>
    </source>
</evidence>
<dbReference type="GO" id="GO:0070930">
    <property type="term" value="P:trans-translation-dependent protein tagging"/>
    <property type="evidence" value="ECO:0007669"/>
    <property type="project" value="TreeGrafter"/>
</dbReference>
<keyword evidence="1 3" id="KW-0963">Cytoplasm</keyword>
<accession>A0AAW6CRZ1</accession>
<dbReference type="CDD" id="cd09294">
    <property type="entry name" value="SmpB"/>
    <property type="match status" value="1"/>
</dbReference>
<dbReference type="GO" id="GO:0070929">
    <property type="term" value="P:trans-translation"/>
    <property type="evidence" value="ECO:0007669"/>
    <property type="project" value="UniProtKB-UniRule"/>
</dbReference>
<dbReference type="PANTHER" id="PTHR30308:SF2">
    <property type="entry name" value="SSRA-BINDING PROTEIN"/>
    <property type="match status" value="1"/>
</dbReference>
<dbReference type="GO" id="GO:0005829">
    <property type="term" value="C:cytosol"/>
    <property type="evidence" value="ECO:0007669"/>
    <property type="project" value="TreeGrafter"/>
</dbReference>
<dbReference type="GO" id="GO:0003723">
    <property type="term" value="F:RNA binding"/>
    <property type="evidence" value="ECO:0007669"/>
    <property type="project" value="UniProtKB-UniRule"/>
</dbReference>
<name>A0AAW6CRZ1_9FIRM</name>
<dbReference type="PANTHER" id="PTHR30308">
    <property type="entry name" value="TMRNA-BINDING COMPONENT OF TRANS-TRANSLATION TAGGING COMPLEX"/>
    <property type="match status" value="1"/>
</dbReference>
<comment type="similarity">
    <text evidence="3">Belongs to the SmpB family.</text>
</comment>
<evidence type="ECO:0000256" key="1">
    <source>
        <dbReference type="ARBA" id="ARBA00022490"/>
    </source>
</evidence>
<protein>
    <recommendedName>
        <fullName evidence="3">SsrA-binding protein</fullName>
    </recommendedName>
    <alternativeName>
        <fullName evidence="3">Small protein B</fullName>
    </alternativeName>
</protein>
<dbReference type="Gene3D" id="2.40.280.10">
    <property type="match status" value="1"/>
</dbReference>
<evidence type="ECO:0000256" key="2">
    <source>
        <dbReference type="ARBA" id="ARBA00022884"/>
    </source>
</evidence>
<comment type="function">
    <text evidence="3">Required for rescue of stalled ribosomes mediated by trans-translation. Binds to transfer-messenger RNA (tmRNA), required for stable association of tmRNA with ribosomes. tmRNA and SmpB together mimic tRNA shape, replacing the anticodon stem-loop with SmpB. tmRNA is encoded by the ssrA gene; the 2 termini fold to resemble tRNA(Ala) and it encodes a 'tag peptide', a short internal open reading frame. During trans-translation Ala-aminoacylated tmRNA acts like a tRNA, entering the A-site of stalled ribosomes, displacing the stalled mRNA. The ribosome then switches to translate the ORF on the tmRNA; the nascent peptide is terminated with the 'tag peptide' encoded by the tmRNA and targeted for degradation. The ribosome is freed to recommence translation, which seems to be the essential function of trans-translation.</text>
</comment>
<evidence type="ECO:0000256" key="4">
    <source>
        <dbReference type="SAM" id="MobiDB-lite"/>
    </source>
</evidence>
<evidence type="ECO:0000313" key="6">
    <source>
        <dbReference type="Proteomes" id="UP001212981"/>
    </source>
</evidence>
<dbReference type="PROSITE" id="PS01317">
    <property type="entry name" value="SSRP"/>
    <property type="match status" value="1"/>
</dbReference>
<reference evidence="5" key="1">
    <citation type="submission" date="2023-01" db="EMBL/GenBank/DDBJ databases">
        <title>Human gut microbiome strain richness.</title>
        <authorList>
            <person name="Chen-Liaw A."/>
        </authorList>
    </citation>
    <scope>NUCLEOTIDE SEQUENCE</scope>
    <source>
        <strain evidence="5">D8_m1001271B151109d0_201107</strain>
    </source>
</reference>
<organism evidence="5 6">
    <name type="scientific">Faecalicoccus pleomorphus</name>
    <dbReference type="NCBI Taxonomy" id="1323"/>
    <lineage>
        <taxon>Bacteria</taxon>
        <taxon>Bacillati</taxon>
        <taxon>Bacillota</taxon>
        <taxon>Erysipelotrichia</taxon>
        <taxon>Erysipelotrichales</taxon>
        <taxon>Erysipelotrichaceae</taxon>
        <taxon>Faecalicoccus</taxon>
    </lineage>
</organism>
<keyword evidence="2 3" id="KW-0694">RNA-binding</keyword>